<dbReference type="PANTHER" id="PTHR11667">
    <property type="match status" value="1"/>
</dbReference>
<dbReference type="SUPFAM" id="SSF48371">
    <property type="entry name" value="ARM repeat"/>
    <property type="match status" value="1"/>
</dbReference>
<dbReference type="RefSeq" id="XP_002954044.1">
    <property type="nucleotide sequence ID" value="XM_002953998.1"/>
</dbReference>
<dbReference type="InParanoid" id="D8U5X4"/>
<gene>
    <name evidence="3" type="ORF">VOLCADRAFT_94845</name>
</gene>
<reference evidence="3 4" key="1">
    <citation type="journal article" date="2010" name="Science">
        <title>Genomic analysis of organismal complexity in the multicellular green alga Volvox carteri.</title>
        <authorList>
            <person name="Prochnik S.E."/>
            <person name="Umen J."/>
            <person name="Nedelcu A.M."/>
            <person name="Hallmann A."/>
            <person name="Miller S.M."/>
            <person name="Nishii I."/>
            <person name="Ferris P."/>
            <person name="Kuo A."/>
            <person name="Mitros T."/>
            <person name="Fritz-Laylin L.K."/>
            <person name="Hellsten U."/>
            <person name="Chapman J."/>
            <person name="Simakov O."/>
            <person name="Rensing S.A."/>
            <person name="Terry A."/>
            <person name="Pangilinan J."/>
            <person name="Kapitonov V."/>
            <person name="Jurka J."/>
            <person name="Salamov A."/>
            <person name="Shapiro H."/>
            <person name="Schmutz J."/>
            <person name="Grimwood J."/>
            <person name="Lindquist E."/>
            <person name="Lucas S."/>
            <person name="Grigoriev I.V."/>
            <person name="Schmitt R."/>
            <person name="Kirk D."/>
            <person name="Rokhsar D.S."/>
        </authorList>
    </citation>
    <scope>NUCLEOTIDE SEQUENCE [LARGE SCALE GENOMIC DNA]</scope>
    <source>
        <strain evidence="4">f. Nagariensis / Eve</strain>
    </source>
</reference>
<feature type="repeat" description="ARM" evidence="1">
    <location>
        <begin position="508"/>
        <end position="536"/>
    </location>
</feature>
<feature type="region of interest" description="Disordered" evidence="2">
    <location>
        <begin position="1"/>
        <end position="42"/>
    </location>
</feature>
<feature type="region of interest" description="Disordered" evidence="2">
    <location>
        <begin position="650"/>
        <end position="674"/>
    </location>
</feature>
<dbReference type="InterPro" id="IPR000225">
    <property type="entry name" value="Armadillo"/>
</dbReference>
<dbReference type="PROSITE" id="PS50176">
    <property type="entry name" value="ARM_REPEAT"/>
    <property type="match status" value="1"/>
</dbReference>
<dbReference type="InterPro" id="IPR016024">
    <property type="entry name" value="ARM-type_fold"/>
</dbReference>
<dbReference type="InterPro" id="IPR011989">
    <property type="entry name" value="ARM-like"/>
</dbReference>
<name>D8U5X4_VOLCA</name>
<evidence type="ECO:0000313" key="3">
    <source>
        <dbReference type="EMBL" id="EFJ44761.1"/>
    </source>
</evidence>
<protein>
    <submittedName>
        <fullName evidence="3">Uncharacterized protein</fullName>
    </submittedName>
</protein>
<sequence length="674" mass="69368">MLGAAVYRRTAPKARDQFNEEAATGRRRQNVHHESSRQRDANLRARRLQAELSGIGHGELSEAGLASLGPDVLSERVTKLAAALQSWHDATPADLLMLLQQLATLLSTGVYQAVQAAVASQVVPLLIAILQQVDSQLPPGAARTAAYSLELIASDSLTSAQAVRPAVPALTNRLGAAMAVLGATACSPSGGGGEAAAAAAAVAAVGPADREAVLAEAAQLAAPLGALAGWGQTFQEHLTESGAAGLLLQLLIATMDCAAERVSPAVDAAAQVVAGEAPPPPLMAPDQLAALQHGPDPLEVQCCSTALWAVGMMVRDRGDAVAQLVTHQELVGGLRRVLLAPTPYPELLRGVAWVVAFCSSCGGPAARQALVDSGGLLPGLVLSTMRFARYAAALAGEEPTLRSATQPLHRALLPLLLAAANVAADPDQTLLVLSELQASRPLLLSGAGGGPGLTSTGMEVLMGCLQGRVSHRRIQAGAVGLAAALAGGAHSAGPVAVDAVRAALSAAGAVPVLVELLRSSTMDVRREAAAALALLTEGAPAALGSEPRPGRLAMLRTLGVTGKADEQGVLKAFLDLLRGFTPDAVHAALRFVTVALRELKGARRLVEELDGIDALEVAQEGRSGLNAPALQLWAQELVDEYFGIDCEEQLDEGEEEDSEQMEDGDVELQDAVIV</sequence>
<dbReference type="EMBL" id="GL378361">
    <property type="protein sequence ID" value="EFJ44761.1"/>
    <property type="molecule type" value="Genomic_DNA"/>
</dbReference>
<dbReference type="STRING" id="3068.D8U5X4"/>
<dbReference type="Pfam" id="PF00514">
    <property type="entry name" value="Arm"/>
    <property type="match status" value="1"/>
</dbReference>
<dbReference type="PANTHER" id="PTHR11667:SF27">
    <property type="entry name" value="ADENYLATE KINASE"/>
    <property type="match status" value="1"/>
</dbReference>
<dbReference type="Gene3D" id="1.25.10.10">
    <property type="entry name" value="Leucine-rich Repeat Variant"/>
    <property type="match status" value="1"/>
</dbReference>
<dbReference type="OrthoDB" id="29145at2759"/>
<organism evidence="4">
    <name type="scientific">Volvox carteri f. nagariensis</name>
    <dbReference type="NCBI Taxonomy" id="3068"/>
    <lineage>
        <taxon>Eukaryota</taxon>
        <taxon>Viridiplantae</taxon>
        <taxon>Chlorophyta</taxon>
        <taxon>core chlorophytes</taxon>
        <taxon>Chlorophyceae</taxon>
        <taxon>CS clade</taxon>
        <taxon>Chlamydomonadales</taxon>
        <taxon>Volvocaceae</taxon>
        <taxon>Volvox</taxon>
    </lineage>
</organism>
<dbReference type="KEGG" id="vcn:VOLCADRAFT_94845"/>
<evidence type="ECO:0000313" key="4">
    <source>
        <dbReference type="Proteomes" id="UP000001058"/>
    </source>
</evidence>
<evidence type="ECO:0000256" key="2">
    <source>
        <dbReference type="SAM" id="MobiDB-lite"/>
    </source>
</evidence>
<evidence type="ECO:0000256" key="1">
    <source>
        <dbReference type="PROSITE-ProRule" id="PRU00259"/>
    </source>
</evidence>
<accession>D8U5X4</accession>
<proteinExistence type="predicted"/>
<feature type="compositionally biased region" description="Acidic residues" evidence="2">
    <location>
        <begin position="650"/>
        <end position="668"/>
    </location>
</feature>
<keyword evidence="4" id="KW-1185">Reference proteome</keyword>
<dbReference type="GeneID" id="9625978"/>
<feature type="compositionally biased region" description="Basic and acidic residues" evidence="2">
    <location>
        <begin position="31"/>
        <end position="42"/>
    </location>
</feature>
<dbReference type="AlphaFoldDB" id="D8U5X4"/>
<dbReference type="Proteomes" id="UP000001058">
    <property type="component" value="Unassembled WGS sequence"/>
</dbReference>
<dbReference type="eggNOG" id="KOG0166">
    <property type="taxonomic scope" value="Eukaryota"/>
</dbReference>